<evidence type="ECO:0000313" key="2">
    <source>
        <dbReference type="Proteomes" id="UP000316639"/>
    </source>
</evidence>
<keyword evidence="1" id="KW-0378">Hydrolase</keyword>
<organism evidence="1 2">
    <name type="scientific">Lentzea tibetensis</name>
    <dbReference type="NCBI Taxonomy" id="2591470"/>
    <lineage>
        <taxon>Bacteria</taxon>
        <taxon>Bacillati</taxon>
        <taxon>Actinomycetota</taxon>
        <taxon>Actinomycetes</taxon>
        <taxon>Pseudonocardiales</taxon>
        <taxon>Pseudonocardiaceae</taxon>
        <taxon>Lentzea</taxon>
    </lineage>
</organism>
<dbReference type="Proteomes" id="UP000316639">
    <property type="component" value="Unassembled WGS sequence"/>
</dbReference>
<keyword evidence="2" id="KW-1185">Reference proteome</keyword>
<gene>
    <name evidence="1" type="ORF">FKR81_32125</name>
</gene>
<evidence type="ECO:0000313" key="1">
    <source>
        <dbReference type="EMBL" id="TWP47366.1"/>
    </source>
</evidence>
<dbReference type="NCBIfam" id="NF043016">
    <property type="entry name" value="DigluglyOctase"/>
    <property type="match status" value="1"/>
</dbReference>
<proteinExistence type="predicted"/>
<dbReference type="RefSeq" id="WP_146357757.1">
    <property type="nucleotide sequence ID" value="NZ_VOBR01000026.1"/>
</dbReference>
<dbReference type="InterPro" id="IPR036514">
    <property type="entry name" value="SGNH_hydro_sf"/>
</dbReference>
<accession>A0A563EK06</accession>
<protein>
    <submittedName>
        <fullName evidence="1">SGNH/GDSL hydrolase family protein</fullName>
    </submittedName>
</protein>
<dbReference type="Gene3D" id="3.40.50.1110">
    <property type="entry name" value="SGNH hydrolase"/>
    <property type="match status" value="1"/>
</dbReference>
<name>A0A563EK06_9PSEU</name>
<dbReference type="OrthoDB" id="4369943at2"/>
<dbReference type="InterPro" id="IPR050023">
    <property type="entry name" value="OctT"/>
</dbReference>
<dbReference type="GO" id="GO:0016787">
    <property type="term" value="F:hydrolase activity"/>
    <property type="evidence" value="ECO:0007669"/>
    <property type="project" value="UniProtKB-KW"/>
</dbReference>
<dbReference type="SUPFAM" id="SSF52266">
    <property type="entry name" value="SGNH hydrolase"/>
    <property type="match status" value="1"/>
</dbReference>
<comment type="caution">
    <text evidence="1">The sequence shown here is derived from an EMBL/GenBank/DDBJ whole genome shotgun (WGS) entry which is preliminary data.</text>
</comment>
<reference evidence="1 2" key="1">
    <citation type="submission" date="2019-07" db="EMBL/GenBank/DDBJ databases">
        <title>Lentzea xizangensis sp. nov., isolated from Qinghai-Tibetan Plateau Soils.</title>
        <authorList>
            <person name="Huang J."/>
        </authorList>
    </citation>
    <scope>NUCLEOTIDE SEQUENCE [LARGE SCALE GENOMIC DNA]</scope>
    <source>
        <strain evidence="1 2">FXJ1.1311</strain>
    </source>
</reference>
<dbReference type="AlphaFoldDB" id="A0A563EK06"/>
<sequence length="240" mass="26083">MRLLVLADSLAFHGPDGPLPADHPRLWHNIAAASLGGHAELAAGFGWTARDAWWALTGDPRVWSLLPRTDVIVFAVGSMDTLPSPLPTYLRLGLRYLRPDGLRRWVRQSYVSAQPHLARLLGGWPVALPPHLTVRYLSDSLRSVRNLEYDMPIVGIVPSVHRASSYGGVHTGHAAAVRAVRAWGARDSVPLLDLPSVIGSHVRDGRGNPDGMHWGWEGHELVGSAMAELIRSVAVSHSDG</sequence>
<dbReference type="EMBL" id="VOBR01000026">
    <property type="protein sequence ID" value="TWP47366.1"/>
    <property type="molecule type" value="Genomic_DNA"/>
</dbReference>